<keyword evidence="2" id="KW-1185">Reference proteome</keyword>
<accession>A0AC61NG41</accession>
<evidence type="ECO:0000313" key="2">
    <source>
        <dbReference type="Proteomes" id="UP000826212"/>
    </source>
</evidence>
<protein>
    <submittedName>
        <fullName evidence="1">MATE family efflux transporter</fullName>
    </submittedName>
</protein>
<reference evidence="1" key="1">
    <citation type="submission" date="2021-08" db="EMBL/GenBank/DDBJ databases">
        <title>Novel anaerobic bacterium isolated from sea squirt in East Sea, Republic of Korea.</title>
        <authorList>
            <person name="Nguyen T.H."/>
            <person name="Li Z."/>
            <person name="Lee Y.-J."/>
            <person name="Ko J."/>
            <person name="Kim S.-G."/>
        </authorList>
    </citation>
    <scope>NUCLEOTIDE SEQUENCE</scope>
    <source>
        <strain evidence="1">KCTC 25031</strain>
    </source>
</reference>
<sequence length="477" mass="52209">MKTTNDLTQGSISKALVKLAMPIIGMSFLQMAYNMLDMVWLGHVGSEAVAAVGTATFFTWLGVSVMLIAKVATEVGVSQRFGSKDIKGASLFTGNAIVWMVILSIGYGYFTYFAAPWLIGFFKLDSAEIVHMAVRYLQIIALGAPFYYMNQPLSGIFTGAGNSKFPFKATSIGLLVNFALDPLLIFGYGPIPAMGAEGAAIATVLSKMIVTIIFFFALKKNIINLPLCKEHFKMKWEITKEIFKVGTPVGLHSGLFACFAMVMARIISQWGDLPIAVQSVGAQIESISWMTIEGLATALAAFTGQNYGAKLWDRIYKGFLVAVAISVTIGAVVGAIFVFFGGEIFGIFINEVEAIKLGSIYFSILGISQIFMCLEIGTSGAFYGLGKTTPPSFVGITFTGLRIPLALWLTSIPALGMTGVWWSISISSIVKGIVLFSWFMIFILLHPERDKSKLQKKRWVRILPTRIRQQIMEKRIE</sequence>
<evidence type="ECO:0000313" key="1">
    <source>
        <dbReference type="EMBL" id="QZE14602.1"/>
    </source>
</evidence>
<gene>
    <name evidence="1" type="ORF">K4L44_01660</name>
</gene>
<dbReference type="EMBL" id="CP081303">
    <property type="protein sequence ID" value="QZE14602.1"/>
    <property type="molecule type" value="Genomic_DNA"/>
</dbReference>
<proteinExistence type="predicted"/>
<dbReference type="Proteomes" id="UP000826212">
    <property type="component" value="Chromosome"/>
</dbReference>
<organism evidence="1 2">
    <name type="scientific">Halosquirtibacter laminarini</name>
    <dbReference type="NCBI Taxonomy" id="3374600"/>
    <lineage>
        <taxon>Bacteria</taxon>
        <taxon>Pseudomonadati</taxon>
        <taxon>Bacteroidota</taxon>
        <taxon>Bacteroidia</taxon>
        <taxon>Marinilabiliales</taxon>
        <taxon>Prolixibacteraceae</taxon>
        <taxon>Halosquirtibacter</taxon>
    </lineage>
</organism>
<name>A0AC61NG41_9BACT</name>